<feature type="compositionally biased region" description="Basic and acidic residues" evidence="2">
    <location>
        <begin position="355"/>
        <end position="368"/>
    </location>
</feature>
<organism evidence="4 5">
    <name type="scientific">Olpidium bornovanus</name>
    <dbReference type="NCBI Taxonomy" id="278681"/>
    <lineage>
        <taxon>Eukaryota</taxon>
        <taxon>Fungi</taxon>
        <taxon>Fungi incertae sedis</taxon>
        <taxon>Olpidiomycota</taxon>
        <taxon>Olpidiomycotina</taxon>
        <taxon>Olpidiomycetes</taxon>
        <taxon>Olpidiales</taxon>
        <taxon>Olpidiaceae</taxon>
        <taxon>Olpidium</taxon>
    </lineage>
</organism>
<dbReference type="PANTHER" id="PTHR11102:SF160">
    <property type="entry name" value="ERAD-ASSOCIATED E3 UBIQUITIN-PROTEIN LIGASE COMPONENT HRD3"/>
    <property type="match status" value="1"/>
</dbReference>
<feature type="non-terminal residue" evidence="4">
    <location>
        <position position="1"/>
    </location>
</feature>
<sequence>IEPHKTPSKRLFTVHLEKASVHVQWPLLVRAGLDGERGVARRDAAVERIETSASAATPRPPIDDDGDDCGGDPDLDPTSEFELAKLHESTSPDIAMRHVLRSAAGGHVPAMLRAAAFYELGGDDEDGRKMRVPVERDARKAFLWHKRAADTGDPEACYVVATALLAPAPATEGAGEHAATPPASPSEVAGAEKAPPEIVNAAALAYFRRAVSAGGPDARYYTSAAFQAGLVALRGGNGLPNEGDPREARDFWILSAAGGHPLSCWNLGVLAVTGAVGAGGEGGVEPPPAAGAGDIETAKEWFRKALELDHTLKIPPGFEAIVGDVWEAAKRKRDVAAAGEINKRRLKKKKKKKKEAAAGKRTAREGRKQPGASVSPSVWLGVSALAVAICVGLWVWKRKST</sequence>
<dbReference type="InterPro" id="IPR011990">
    <property type="entry name" value="TPR-like_helical_dom_sf"/>
</dbReference>
<evidence type="ECO:0008006" key="6">
    <source>
        <dbReference type="Google" id="ProtNLM"/>
    </source>
</evidence>
<dbReference type="Pfam" id="PF08238">
    <property type="entry name" value="Sel1"/>
    <property type="match status" value="3"/>
</dbReference>
<name>A0A8H7ZX99_9FUNG</name>
<evidence type="ECO:0000256" key="3">
    <source>
        <dbReference type="SAM" id="Phobius"/>
    </source>
</evidence>
<dbReference type="SUPFAM" id="SSF81901">
    <property type="entry name" value="HCP-like"/>
    <property type="match status" value="2"/>
</dbReference>
<dbReference type="InterPro" id="IPR006597">
    <property type="entry name" value="Sel1-like"/>
</dbReference>
<dbReference type="SMART" id="SM00671">
    <property type="entry name" value="SEL1"/>
    <property type="match status" value="4"/>
</dbReference>
<keyword evidence="3" id="KW-0472">Membrane</keyword>
<comment type="similarity">
    <text evidence="1">Belongs to the sel-1 family.</text>
</comment>
<keyword evidence="3" id="KW-1133">Transmembrane helix</keyword>
<protein>
    <recommendedName>
        <fullName evidence="6">CS domain-containing protein</fullName>
    </recommendedName>
</protein>
<evidence type="ECO:0000313" key="4">
    <source>
        <dbReference type="EMBL" id="KAG5460939.1"/>
    </source>
</evidence>
<keyword evidence="5" id="KW-1185">Reference proteome</keyword>
<dbReference type="InterPro" id="IPR050767">
    <property type="entry name" value="Sel1_AlgK"/>
</dbReference>
<comment type="caution">
    <text evidence="4">The sequence shown here is derived from an EMBL/GenBank/DDBJ whole genome shotgun (WGS) entry which is preliminary data.</text>
</comment>
<gene>
    <name evidence="4" type="ORF">BJ554DRAFT_6955</name>
</gene>
<dbReference type="PANTHER" id="PTHR11102">
    <property type="entry name" value="SEL-1-LIKE PROTEIN"/>
    <property type="match status" value="1"/>
</dbReference>
<evidence type="ECO:0000313" key="5">
    <source>
        <dbReference type="Proteomes" id="UP000673691"/>
    </source>
</evidence>
<evidence type="ECO:0000256" key="2">
    <source>
        <dbReference type="SAM" id="MobiDB-lite"/>
    </source>
</evidence>
<dbReference type="Gene3D" id="1.25.40.10">
    <property type="entry name" value="Tetratricopeptide repeat domain"/>
    <property type="match status" value="1"/>
</dbReference>
<proteinExistence type="inferred from homology"/>
<dbReference type="EMBL" id="JAEFCI010004459">
    <property type="protein sequence ID" value="KAG5460939.1"/>
    <property type="molecule type" value="Genomic_DNA"/>
</dbReference>
<dbReference type="OrthoDB" id="416217at2759"/>
<accession>A0A8H7ZX99</accession>
<feature type="compositionally biased region" description="Basic residues" evidence="2">
    <location>
        <begin position="344"/>
        <end position="354"/>
    </location>
</feature>
<dbReference type="Proteomes" id="UP000673691">
    <property type="component" value="Unassembled WGS sequence"/>
</dbReference>
<feature type="region of interest" description="Disordered" evidence="2">
    <location>
        <begin position="49"/>
        <end position="77"/>
    </location>
</feature>
<dbReference type="AlphaFoldDB" id="A0A8H7ZX99"/>
<feature type="region of interest" description="Disordered" evidence="2">
    <location>
        <begin position="171"/>
        <end position="192"/>
    </location>
</feature>
<feature type="region of interest" description="Disordered" evidence="2">
    <location>
        <begin position="343"/>
        <end position="374"/>
    </location>
</feature>
<reference evidence="4 5" key="1">
    <citation type="journal article" name="Sci. Rep.">
        <title>Genome-scale phylogenetic analyses confirm Olpidium as the closest living zoosporic fungus to the non-flagellated, terrestrial fungi.</title>
        <authorList>
            <person name="Chang Y."/>
            <person name="Rochon D."/>
            <person name="Sekimoto S."/>
            <person name="Wang Y."/>
            <person name="Chovatia M."/>
            <person name="Sandor L."/>
            <person name="Salamov A."/>
            <person name="Grigoriev I.V."/>
            <person name="Stajich J.E."/>
            <person name="Spatafora J.W."/>
        </authorList>
    </citation>
    <scope>NUCLEOTIDE SEQUENCE [LARGE SCALE GENOMIC DNA]</scope>
    <source>
        <strain evidence="4">S191</strain>
    </source>
</reference>
<evidence type="ECO:0000256" key="1">
    <source>
        <dbReference type="ARBA" id="ARBA00038101"/>
    </source>
</evidence>
<feature type="compositionally biased region" description="Acidic residues" evidence="2">
    <location>
        <begin position="63"/>
        <end position="77"/>
    </location>
</feature>
<feature type="transmembrane region" description="Helical" evidence="3">
    <location>
        <begin position="378"/>
        <end position="396"/>
    </location>
</feature>
<keyword evidence="3" id="KW-0812">Transmembrane</keyword>